<reference evidence="6 7" key="1">
    <citation type="submission" date="2013-07" db="EMBL/GenBank/DDBJ databases">
        <title>Comparative Genomic and Metabolomic Analysis of Twelve Strains of Pseudoalteromonas luteoviolacea.</title>
        <authorList>
            <person name="Vynne N.G."/>
            <person name="Mansson M."/>
            <person name="Gram L."/>
        </authorList>
    </citation>
    <scope>NUCLEOTIDE SEQUENCE [LARGE SCALE GENOMIC DNA]</scope>
    <source>
        <strain evidence="6 7">S4060-1</strain>
    </source>
</reference>
<dbReference type="InterPro" id="IPR032783">
    <property type="entry name" value="AraC_lig"/>
</dbReference>
<feature type="domain" description="HTH araC/xylS-type" evidence="5">
    <location>
        <begin position="225"/>
        <end position="323"/>
    </location>
</feature>
<dbReference type="PANTHER" id="PTHR46796">
    <property type="entry name" value="HTH-TYPE TRANSCRIPTIONAL ACTIVATOR RHAS-RELATED"/>
    <property type="match status" value="1"/>
</dbReference>
<evidence type="ECO:0000313" key="7">
    <source>
        <dbReference type="Proteomes" id="UP000076661"/>
    </source>
</evidence>
<dbReference type="GO" id="GO:0043565">
    <property type="term" value="F:sequence-specific DNA binding"/>
    <property type="evidence" value="ECO:0007669"/>
    <property type="project" value="InterPro"/>
</dbReference>
<dbReference type="InterPro" id="IPR018062">
    <property type="entry name" value="HTH_AraC-typ_CS"/>
</dbReference>
<dbReference type="Pfam" id="PF12852">
    <property type="entry name" value="Cupin_6"/>
    <property type="match status" value="1"/>
</dbReference>
<dbReference type="AlphaFoldDB" id="A0A167JTD1"/>
<dbReference type="Pfam" id="PF12833">
    <property type="entry name" value="HTH_18"/>
    <property type="match status" value="1"/>
</dbReference>
<evidence type="ECO:0000313" key="6">
    <source>
        <dbReference type="EMBL" id="KZN61639.1"/>
    </source>
</evidence>
<dbReference type="SMART" id="SM00342">
    <property type="entry name" value="HTH_ARAC"/>
    <property type="match status" value="1"/>
</dbReference>
<dbReference type="InterPro" id="IPR020449">
    <property type="entry name" value="Tscrpt_reg_AraC-type_HTH"/>
</dbReference>
<keyword evidence="3" id="KW-0010">Activator</keyword>
<dbReference type="Gene3D" id="1.10.10.60">
    <property type="entry name" value="Homeodomain-like"/>
    <property type="match status" value="2"/>
</dbReference>
<evidence type="ECO:0000259" key="5">
    <source>
        <dbReference type="PROSITE" id="PS01124"/>
    </source>
</evidence>
<dbReference type="InterPro" id="IPR009057">
    <property type="entry name" value="Homeodomain-like_sf"/>
</dbReference>
<dbReference type="PANTHER" id="PTHR46796:SF7">
    <property type="entry name" value="ARAC FAMILY TRANSCRIPTIONAL REGULATOR"/>
    <property type="match status" value="1"/>
</dbReference>
<dbReference type="RefSeq" id="WP_063382714.1">
    <property type="nucleotide sequence ID" value="NZ_AUXX01000045.1"/>
</dbReference>
<organism evidence="6 7">
    <name type="scientific">Pseudoalteromonas luteoviolacea S4060-1</name>
    <dbReference type="NCBI Taxonomy" id="1365257"/>
    <lineage>
        <taxon>Bacteria</taxon>
        <taxon>Pseudomonadati</taxon>
        <taxon>Pseudomonadota</taxon>
        <taxon>Gammaproteobacteria</taxon>
        <taxon>Alteromonadales</taxon>
        <taxon>Pseudoalteromonadaceae</taxon>
        <taxon>Pseudoalteromonas</taxon>
    </lineage>
</organism>
<dbReference type="EMBL" id="AUXX01000045">
    <property type="protein sequence ID" value="KZN61639.1"/>
    <property type="molecule type" value="Genomic_DNA"/>
</dbReference>
<dbReference type="PRINTS" id="PR00032">
    <property type="entry name" value="HTHARAC"/>
</dbReference>
<dbReference type="InterPro" id="IPR018060">
    <property type="entry name" value="HTH_AraC"/>
</dbReference>
<dbReference type="SUPFAM" id="SSF46689">
    <property type="entry name" value="Homeodomain-like"/>
    <property type="match status" value="2"/>
</dbReference>
<accession>A0A167JTD1</accession>
<comment type="caution">
    <text evidence="6">The sequence shown here is derived from an EMBL/GenBank/DDBJ whole genome shotgun (WGS) entry which is preliminary data.</text>
</comment>
<gene>
    <name evidence="6" type="ORF">N478_06100</name>
</gene>
<sequence>MSNLVKFSLEDDFPRAKNCLAGSDALSDILNAIRLQASSYFCTDFAAPWGIEERNTDYGTFHFVVSGEAWLSMKDKKQQTYLSSGDIVAFPTGSAHHISDKPSSDVFPGDKLLEKIHNNENPFAGEKNITTLLCGYFKYQQHSNLPLLRDMPEFLHIKSDEKGSLSKLSNLANLLAYESRSTLPGGTVVVDRLTEAFVIQVLRWHINSNQPNKGYFEALADTRLSCALSLIHKRPAEPWTVQSMAKSVGMSRSAFSNLFHEVIGMTPMSYLSQWRMHLAQDLLKAGRESMVSIAEQVGYRSEASFSKAFKKVVGVSPGHLRRNTLKTESGTTRPS</sequence>
<dbReference type="PROSITE" id="PS00041">
    <property type="entry name" value="HTH_ARAC_FAMILY_1"/>
    <property type="match status" value="1"/>
</dbReference>
<keyword evidence="4" id="KW-0804">Transcription</keyword>
<dbReference type="GO" id="GO:0003700">
    <property type="term" value="F:DNA-binding transcription factor activity"/>
    <property type="evidence" value="ECO:0007669"/>
    <property type="project" value="InterPro"/>
</dbReference>
<evidence type="ECO:0000256" key="2">
    <source>
        <dbReference type="ARBA" id="ARBA00023125"/>
    </source>
</evidence>
<proteinExistence type="predicted"/>
<protein>
    <recommendedName>
        <fullName evidence="5">HTH araC/xylS-type domain-containing protein</fullName>
    </recommendedName>
</protein>
<keyword evidence="1" id="KW-0805">Transcription regulation</keyword>
<name>A0A167JTD1_9GAMM</name>
<dbReference type="InterPro" id="IPR037923">
    <property type="entry name" value="HTH-like"/>
</dbReference>
<evidence type="ECO:0000256" key="4">
    <source>
        <dbReference type="ARBA" id="ARBA00023163"/>
    </source>
</evidence>
<evidence type="ECO:0000256" key="1">
    <source>
        <dbReference type="ARBA" id="ARBA00023015"/>
    </source>
</evidence>
<dbReference type="InterPro" id="IPR050204">
    <property type="entry name" value="AraC_XylS_family_regulators"/>
</dbReference>
<evidence type="ECO:0000256" key="3">
    <source>
        <dbReference type="ARBA" id="ARBA00023159"/>
    </source>
</evidence>
<dbReference type="SUPFAM" id="SSF51215">
    <property type="entry name" value="Regulatory protein AraC"/>
    <property type="match status" value="1"/>
</dbReference>
<dbReference type="PATRIC" id="fig|1365257.3.peg.4538"/>
<dbReference type="PROSITE" id="PS01124">
    <property type="entry name" value="HTH_ARAC_FAMILY_2"/>
    <property type="match status" value="1"/>
</dbReference>
<keyword evidence="2" id="KW-0238">DNA-binding</keyword>
<dbReference type="Proteomes" id="UP000076661">
    <property type="component" value="Unassembled WGS sequence"/>
</dbReference>